<evidence type="ECO:0000313" key="4">
    <source>
        <dbReference type="Proteomes" id="UP000812440"/>
    </source>
</evidence>
<dbReference type="OrthoDB" id="9907364at2759"/>
<sequence>MEEKTSEGGDDNPSENSERCPCGKCVPVPTRVKSLCCHEVEIINGNLVEGALCITDHPFFKQECLSLESVDLTFRFCRADLTEKPREIEYKRELRKVAYRGFKIWIYDHWYNPLPIPTCVVKSIRNAFPDPRGYYAELLPPHDYLEEEMAFG</sequence>
<dbReference type="AlphaFoldDB" id="A0A8T2IJB0"/>
<dbReference type="PANTHER" id="PTHR36981">
    <property type="entry name" value="ZGC:195170"/>
    <property type="match status" value="1"/>
</dbReference>
<gene>
    <name evidence="3" type="ORF">GDO86_017336</name>
</gene>
<evidence type="ECO:0000259" key="2">
    <source>
        <dbReference type="Pfam" id="PF20478"/>
    </source>
</evidence>
<evidence type="ECO:0000256" key="1">
    <source>
        <dbReference type="SAM" id="MobiDB-lite"/>
    </source>
</evidence>
<dbReference type="InterPro" id="IPR046815">
    <property type="entry name" value="P2RX7_C"/>
</dbReference>
<dbReference type="PANTHER" id="PTHR36981:SF9">
    <property type="entry name" value="NANOR-RELATED"/>
    <property type="match status" value="1"/>
</dbReference>
<protein>
    <recommendedName>
        <fullName evidence="2">P2X purinoreceptor 7 intracellular domain-containing protein</fullName>
    </recommendedName>
</protein>
<proteinExistence type="predicted"/>
<name>A0A8T2IJB0_9PIPI</name>
<accession>A0A8T2IJB0</accession>
<feature type="region of interest" description="Disordered" evidence="1">
    <location>
        <begin position="1"/>
        <end position="20"/>
    </location>
</feature>
<keyword evidence="4" id="KW-1185">Reference proteome</keyword>
<comment type="caution">
    <text evidence="3">The sequence shown here is derived from an EMBL/GenBank/DDBJ whole genome shotgun (WGS) entry which is preliminary data.</text>
</comment>
<reference evidence="3" key="1">
    <citation type="thesis" date="2020" institute="ProQuest LLC" country="789 East Eisenhower Parkway, Ann Arbor, MI, USA">
        <title>Comparative Genomics and Chromosome Evolution.</title>
        <authorList>
            <person name="Mudd A.B."/>
        </authorList>
    </citation>
    <scope>NUCLEOTIDE SEQUENCE</scope>
    <source>
        <strain evidence="3">Female2</strain>
        <tissue evidence="3">Blood</tissue>
    </source>
</reference>
<organism evidence="3 4">
    <name type="scientific">Hymenochirus boettgeri</name>
    <name type="common">Congo dwarf clawed frog</name>
    <dbReference type="NCBI Taxonomy" id="247094"/>
    <lineage>
        <taxon>Eukaryota</taxon>
        <taxon>Metazoa</taxon>
        <taxon>Chordata</taxon>
        <taxon>Craniata</taxon>
        <taxon>Vertebrata</taxon>
        <taxon>Euteleostomi</taxon>
        <taxon>Amphibia</taxon>
        <taxon>Batrachia</taxon>
        <taxon>Anura</taxon>
        <taxon>Pipoidea</taxon>
        <taxon>Pipidae</taxon>
        <taxon>Pipinae</taxon>
        <taxon>Hymenochirus</taxon>
    </lineage>
</organism>
<evidence type="ECO:0000313" key="3">
    <source>
        <dbReference type="EMBL" id="KAG8433025.1"/>
    </source>
</evidence>
<dbReference type="Pfam" id="PF20478">
    <property type="entry name" value="P2RX7_C"/>
    <property type="match status" value="1"/>
</dbReference>
<dbReference type="EMBL" id="JAACNH010000009">
    <property type="protein sequence ID" value="KAG8433025.1"/>
    <property type="molecule type" value="Genomic_DNA"/>
</dbReference>
<dbReference type="Proteomes" id="UP000812440">
    <property type="component" value="Chromosome 9"/>
</dbReference>
<feature type="domain" description="P2X purinoreceptor 7 intracellular" evidence="2">
    <location>
        <begin position="13"/>
        <end position="137"/>
    </location>
</feature>